<organism evidence="7 8">
    <name type="scientific">Myxozyma melibiosi</name>
    <dbReference type="NCBI Taxonomy" id="54550"/>
    <lineage>
        <taxon>Eukaryota</taxon>
        <taxon>Fungi</taxon>
        <taxon>Dikarya</taxon>
        <taxon>Ascomycota</taxon>
        <taxon>Saccharomycotina</taxon>
        <taxon>Lipomycetes</taxon>
        <taxon>Lipomycetales</taxon>
        <taxon>Lipomycetaceae</taxon>
        <taxon>Myxozyma</taxon>
    </lineage>
</organism>
<comment type="subcellular location">
    <subcellularLocation>
        <location evidence="1">Membrane</location>
        <topology evidence="1">Multi-pass membrane protein</topology>
    </subcellularLocation>
</comment>
<name>A0ABR1F4T5_9ASCO</name>
<reference evidence="7 8" key="1">
    <citation type="submission" date="2024-03" db="EMBL/GenBank/DDBJ databases">
        <title>Genome-scale model development and genomic sequencing of the oleaginous clade Lipomyces.</title>
        <authorList>
            <consortium name="Lawrence Berkeley National Laboratory"/>
            <person name="Czajka J.J."/>
            <person name="Han Y."/>
            <person name="Kim J."/>
            <person name="Mondo S.J."/>
            <person name="Hofstad B.A."/>
            <person name="Robles A."/>
            <person name="Haridas S."/>
            <person name="Riley R."/>
            <person name="LaButti K."/>
            <person name="Pangilinan J."/>
            <person name="Andreopoulos W."/>
            <person name="Lipzen A."/>
            <person name="Yan J."/>
            <person name="Wang M."/>
            <person name="Ng V."/>
            <person name="Grigoriev I.V."/>
            <person name="Spatafora J.W."/>
            <person name="Magnuson J.K."/>
            <person name="Baker S.E."/>
            <person name="Pomraning K.R."/>
        </authorList>
    </citation>
    <scope>NUCLEOTIDE SEQUENCE [LARGE SCALE GENOMIC DNA]</scope>
    <source>
        <strain evidence="7 8">Phaff 52-87</strain>
    </source>
</reference>
<keyword evidence="4 6" id="KW-0472">Membrane</keyword>
<dbReference type="Proteomes" id="UP001498771">
    <property type="component" value="Unassembled WGS sequence"/>
</dbReference>
<evidence type="ECO:0000313" key="8">
    <source>
        <dbReference type="Proteomes" id="UP001498771"/>
    </source>
</evidence>
<feature type="transmembrane region" description="Helical" evidence="6">
    <location>
        <begin position="55"/>
        <end position="74"/>
    </location>
</feature>
<evidence type="ECO:0000256" key="5">
    <source>
        <dbReference type="SAM" id="MobiDB-lite"/>
    </source>
</evidence>
<feature type="transmembrane region" description="Helical" evidence="6">
    <location>
        <begin position="256"/>
        <end position="275"/>
    </location>
</feature>
<feature type="transmembrane region" description="Helical" evidence="6">
    <location>
        <begin position="108"/>
        <end position="128"/>
    </location>
</feature>
<dbReference type="GeneID" id="90036648"/>
<dbReference type="InterPro" id="IPR008521">
    <property type="entry name" value="Mg_trans_NIPA"/>
</dbReference>
<proteinExistence type="predicted"/>
<feature type="transmembrane region" description="Helical" evidence="6">
    <location>
        <begin position="148"/>
        <end position="166"/>
    </location>
</feature>
<feature type="transmembrane region" description="Helical" evidence="6">
    <location>
        <begin position="227"/>
        <end position="244"/>
    </location>
</feature>
<feature type="compositionally biased region" description="Low complexity" evidence="5">
    <location>
        <begin position="364"/>
        <end position="378"/>
    </location>
</feature>
<feature type="transmembrane region" description="Helical" evidence="6">
    <location>
        <begin position="6"/>
        <end position="27"/>
    </location>
</feature>
<sequence length="467" mass="50671">MSGASGKTIAIGLVVGIFSSAAQSVGLTMQRKSHMLEDEKPLGQIQRPPYKRKRWLFGMGLFLVTNIFGSGFQITALPLVIYAPLQASSLVFNSICATLFLSEPFTRYSLIGTILVTAGAILIAAFGALPEPNHTLEELLYLLRQRPFLLWFFITIFIAVVLLVVLRMMRTWKRGHTHRGKLIRGLLFGVVSGIGSAHSLLLAKSAVELLVQSVINKNNQFNRYETWLILLGLVVLALTQLYFLHEGLKLCSTSVLYPLVFCIYNIIAILDGLIYFQQASRLSPLQIGLVALGTIILLVGVACLSWRLTPEPAVAALLKDDAETLATMTGRNTDDDASESDALLISASDEESGLPSTGLRPALTSSSYASTKSSKGATRPWTSKKLGSVERNEIWDELGDYDADELDVSGREYLISVAYNDAEDEEESISDESLTATTSSSSGGAAAANGAAGLLGRVQNMIRSRRS</sequence>
<evidence type="ECO:0000256" key="6">
    <source>
        <dbReference type="SAM" id="Phobius"/>
    </source>
</evidence>
<gene>
    <name evidence="7" type="ORF">BZA70DRAFT_268041</name>
</gene>
<feature type="transmembrane region" description="Helical" evidence="6">
    <location>
        <begin position="80"/>
        <end position="101"/>
    </location>
</feature>
<keyword evidence="3 6" id="KW-1133">Transmembrane helix</keyword>
<keyword evidence="8" id="KW-1185">Reference proteome</keyword>
<protein>
    <submittedName>
        <fullName evidence="7">Magnesium transporter NIPA-domain-containing protein</fullName>
    </submittedName>
</protein>
<evidence type="ECO:0000256" key="3">
    <source>
        <dbReference type="ARBA" id="ARBA00022989"/>
    </source>
</evidence>
<feature type="region of interest" description="Disordered" evidence="5">
    <location>
        <begin position="422"/>
        <end position="450"/>
    </location>
</feature>
<feature type="region of interest" description="Disordered" evidence="5">
    <location>
        <begin position="349"/>
        <end position="381"/>
    </location>
</feature>
<evidence type="ECO:0000256" key="1">
    <source>
        <dbReference type="ARBA" id="ARBA00004141"/>
    </source>
</evidence>
<dbReference type="EMBL" id="JBBJBU010000007">
    <property type="protein sequence ID" value="KAK7204844.1"/>
    <property type="molecule type" value="Genomic_DNA"/>
</dbReference>
<dbReference type="SUPFAM" id="SSF103481">
    <property type="entry name" value="Multidrug resistance efflux transporter EmrE"/>
    <property type="match status" value="1"/>
</dbReference>
<dbReference type="Gene3D" id="1.10.3730.20">
    <property type="match status" value="1"/>
</dbReference>
<accession>A0ABR1F4T5</accession>
<feature type="compositionally biased region" description="Low complexity" evidence="5">
    <location>
        <begin position="431"/>
        <end position="450"/>
    </location>
</feature>
<dbReference type="Pfam" id="PF05653">
    <property type="entry name" value="Mg_trans_NIPA"/>
    <property type="match status" value="1"/>
</dbReference>
<dbReference type="PANTHER" id="PTHR12570">
    <property type="match status" value="1"/>
</dbReference>
<dbReference type="RefSeq" id="XP_064767877.1">
    <property type="nucleotide sequence ID" value="XM_064911136.1"/>
</dbReference>
<evidence type="ECO:0000256" key="2">
    <source>
        <dbReference type="ARBA" id="ARBA00022692"/>
    </source>
</evidence>
<evidence type="ECO:0000256" key="4">
    <source>
        <dbReference type="ARBA" id="ARBA00023136"/>
    </source>
</evidence>
<feature type="transmembrane region" description="Helical" evidence="6">
    <location>
        <begin position="287"/>
        <end position="309"/>
    </location>
</feature>
<evidence type="ECO:0000313" key="7">
    <source>
        <dbReference type="EMBL" id="KAK7204844.1"/>
    </source>
</evidence>
<keyword evidence="2 6" id="KW-0812">Transmembrane</keyword>
<dbReference type="InterPro" id="IPR037185">
    <property type="entry name" value="EmrE-like"/>
</dbReference>
<comment type="caution">
    <text evidence="7">The sequence shown here is derived from an EMBL/GenBank/DDBJ whole genome shotgun (WGS) entry which is preliminary data.</text>
</comment>
<dbReference type="PANTHER" id="PTHR12570:SF86">
    <property type="entry name" value="ADR321CP"/>
    <property type="match status" value="1"/>
</dbReference>